<feature type="domain" description="CBS" evidence="3">
    <location>
        <begin position="7"/>
        <end position="63"/>
    </location>
</feature>
<feature type="domain" description="CBS" evidence="3">
    <location>
        <begin position="84"/>
        <end position="139"/>
    </location>
</feature>
<dbReference type="EMBL" id="JBITMB010000002">
    <property type="protein sequence ID" value="MFI7439984.1"/>
    <property type="molecule type" value="Genomic_DNA"/>
</dbReference>
<dbReference type="PROSITE" id="PS51371">
    <property type="entry name" value="CBS"/>
    <property type="match status" value="2"/>
</dbReference>
<dbReference type="SMART" id="SM00116">
    <property type="entry name" value="CBS"/>
    <property type="match status" value="2"/>
</dbReference>
<dbReference type="InterPro" id="IPR000644">
    <property type="entry name" value="CBS_dom"/>
</dbReference>
<dbReference type="PANTHER" id="PTHR43080">
    <property type="entry name" value="CBS DOMAIN-CONTAINING PROTEIN CBSX3, MITOCHONDRIAL"/>
    <property type="match status" value="1"/>
</dbReference>
<protein>
    <submittedName>
        <fullName evidence="4">HPP family protein</fullName>
    </submittedName>
</protein>
<dbReference type="Proteomes" id="UP001612928">
    <property type="component" value="Unassembled WGS sequence"/>
</dbReference>
<proteinExistence type="predicted"/>
<evidence type="ECO:0000313" key="5">
    <source>
        <dbReference type="Proteomes" id="UP001612928"/>
    </source>
</evidence>
<dbReference type="Gene3D" id="3.10.580.10">
    <property type="entry name" value="CBS-domain"/>
    <property type="match status" value="1"/>
</dbReference>
<evidence type="ECO:0000256" key="2">
    <source>
        <dbReference type="PROSITE-ProRule" id="PRU00703"/>
    </source>
</evidence>
<name>A0ABW7ZZN1_9ACTN</name>
<dbReference type="InterPro" id="IPR051257">
    <property type="entry name" value="Diverse_CBS-Domain"/>
</dbReference>
<dbReference type="RefSeq" id="WP_180903260.1">
    <property type="nucleotide sequence ID" value="NZ_JBITMB010000002.1"/>
</dbReference>
<keyword evidence="5" id="KW-1185">Reference proteome</keyword>
<keyword evidence="1 2" id="KW-0129">CBS domain</keyword>
<dbReference type="InterPro" id="IPR046342">
    <property type="entry name" value="CBS_dom_sf"/>
</dbReference>
<sequence>MLVREVMSSPPVTVHRADPVRRAIRVLYAHDVTAAPVLDDSGRLAGMVSEIDLLRGEFEPDPRASARPPAPSAEPPPRQVWQVMTHAVVTVTPVTDAATAIDLMVGKRLKSLPVLEGEKVVGILSRRDLVAMLARPDEELREAVVAALREHHLAGGGWEVTVSEGVAELRRAPGAPRDEHADRIAGLLTRTVPGIVRVRLLP</sequence>
<dbReference type="SUPFAM" id="SSF54631">
    <property type="entry name" value="CBS-domain pair"/>
    <property type="match status" value="1"/>
</dbReference>
<gene>
    <name evidence="4" type="ORF">ACIBP5_08500</name>
</gene>
<organism evidence="4 5">
    <name type="scientific">Nonomuraea indica</name>
    <dbReference type="NCBI Taxonomy" id="1581193"/>
    <lineage>
        <taxon>Bacteria</taxon>
        <taxon>Bacillati</taxon>
        <taxon>Actinomycetota</taxon>
        <taxon>Actinomycetes</taxon>
        <taxon>Streptosporangiales</taxon>
        <taxon>Streptosporangiaceae</taxon>
        <taxon>Nonomuraea</taxon>
    </lineage>
</organism>
<evidence type="ECO:0000256" key="1">
    <source>
        <dbReference type="ARBA" id="ARBA00023122"/>
    </source>
</evidence>
<evidence type="ECO:0000259" key="3">
    <source>
        <dbReference type="PROSITE" id="PS51371"/>
    </source>
</evidence>
<evidence type="ECO:0000313" key="4">
    <source>
        <dbReference type="EMBL" id="MFI7439984.1"/>
    </source>
</evidence>
<dbReference type="PANTHER" id="PTHR43080:SF2">
    <property type="entry name" value="CBS DOMAIN-CONTAINING PROTEIN"/>
    <property type="match status" value="1"/>
</dbReference>
<dbReference type="Pfam" id="PF00571">
    <property type="entry name" value="CBS"/>
    <property type="match status" value="2"/>
</dbReference>
<reference evidence="4 5" key="1">
    <citation type="submission" date="2024-10" db="EMBL/GenBank/DDBJ databases">
        <title>The Natural Products Discovery Center: Release of the First 8490 Sequenced Strains for Exploring Actinobacteria Biosynthetic Diversity.</title>
        <authorList>
            <person name="Kalkreuter E."/>
            <person name="Kautsar S.A."/>
            <person name="Yang D."/>
            <person name="Bader C.D."/>
            <person name="Teijaro C.N."/>
            <person name="Fluegel L."/>
            <person name="Davis C.M."/>
            <person name="Simpson J.R."/>
            <person name="Lauterbach L."/>
            <person name="Steele A.D."/>
            <person name="Gui C."/>
            <person name="Meng S."/>
            <person name="Li G."/>
            <person name="Viehrig K."/>
            <person name="Ye F."/>
            <person name="Su P."/>
            <person name="Kiefer A.F."/>
            <person name="Nichols A."/>
            <person name="Cepeda A.J."/>
            <person name="Yan W."/>
            <person name="Fan B."/>
            <person name="Jiang Y."/>
            <person name="Adhikari A."/>
            <person name="Zheng C.-J."/>
            <person name="Schuster L."/>
            <person name="Cowan T.M."/>
            <person name="Smanski M.J."/>
            <person name="Chevrette M.G."/>
            <person name="De Carvalho L.P.S."/>
            <person name="Shen B."/>
        </authorList>
    </citation>
    <scope>NUCLEOTIDE SEQUENCE [LARGE SCALE GENOMIC DNA]</scope>
    <source>
        <strain evidence="4 5">NPDC049503</strain>
    </source>
</reference>
<comment type="caution">
    <text evidence="4">The sequence shown here is derived from an EMBL/GenBank/DDBJ whole genome shotgun (WGS) entry which is preliminary data.</text>
</comment>
<accession>A0ABW7ZZN1</accession>